<dbReference type="InterPro" id="IPR000014">
    <property type="entry name" value="PAS"/>
</dbReference>
<dbReference type="GO" id="GO:0000976">
    <property type="term" value="F:transcription cis-regulatory region binding"/>
    <property type="evidence" value="ECO:0007669"/>
    <property type="project" value="TreeGrafter"/>
</dbReference>
<evidence type="ECO:0000313" key="9">
    <source>
        <dbReference type="Proteomes" id="UP000014760"/>
    </source>
</evidence>
<dbReference type="EMBL" id="AMQN01000224">
    <property type="status" value="NOT_ANNOTATED_CDS"/>
    <property type="molecule type" value="Genomic_DNA"/>
</dbReference>
<protein>
    <recommendedName>
        <fullName evidence="10">Aryl hydrocarbon receptor</fullName>
    </recommendedName>
</protein>
<evidence type="ECO:0000256" key="3">
    <source>
        <dbReference type="ARBA" id="ARBA00023125"/>
    </source>
</evidence>
<dbReference type="PANTHER" id="PTHR10649">
    <property type="entry name" value="ARYL HYDROCARBON RECEPTOR"/>
    <property type="match status" value="1"/>
</dbReference>
<dbReference type="GO" id="GO:0004879">
    <property type="term" value="F:nuclear receptor activity"/>
    <property type="evidence" value="ECO:0007669"/>
    <property type="project" value="TreeGrafter"/>
</dbReference>
<dbReference type="EnsemblMetazoa" id="CapteT145851">
    <property type="protein sequence ID" value="CapteP145851"/>
    <property type="gene ID" value="CapteG145851"/>
</dbReference>
<keyword evidence="9" id="KW-1185">Reference proteome</keyword>
<dbReference type="Proteomes" id="UP000014760">
    <property type="component" value="Unassembled WGS sequence"/>
</dbReference>
<dbReference type="InterPro" id="IPR036638">
    <property type="entry name" value="HLH_DNA-bd_sf"/>
</dbReference>
<dbReference type="InterPro" id="IPR039091">
    <property type="entry name" value="AHR/AHRR"/>
</dbReference>
<dbReference type="InterPro" id="IPR013767">
    <property type="entry name" value="PAS_fold"/>
</dbReference>
<dbReference type="Pfam" id="PF00010">
    <property type="entry name" value="HLH"/>
    <property type="match status" value="1"/>
</dbReference>
<dbReference type="CDD" id="cd19730">
    <property type="entry name" value="bHLH-PAS_spineless_like"/>
    <property type="match status" value="1"/>
</dbReference>
<dbReference type="GO" id="GO:0006805">
    <property type="term" value="P:xenobiotic metabolic process"/>
    <property type="evidence" value="ECO:0007669"/>
    <property type="project" value="InterPro"/>
</dbReference>
<dbReference type="NCBIfam" id="TIGR00229">
    <property type="entry name" value="sensory_box"/>
    <property type="match status" value="1"/>
</dbReference>
<comment type="subcellular location">
    <subcellularLocation>
        <location evidence="1">Nucleus</location>
    </subcellularLocation>
</comment>
<evidence type="ECO:0000313" key="8">
    <source>
        <dbReference type="EnsemblMetazoa" id="CapteP145851"/>
    </source>
</evidence>
<dbReference type="SUPFAM" id="SSF55785">
    <property type="entry name" value="PYP-like sensor domain (PAS domain)"/>
    <property type="match status" value="2"/>
</dbReference>
<dbReference type="OMA" id="FRWLWLQ"/>
<evidence type="ECO:0000259" key="6">
    <source>
        <dbReference type="PROSITE" id="PS50112"/>
    </source>
</evidence>
<feature type="domain" description="PAS" evidence="6">
    <location>
        <begin position="275"/>
        <end position="311"/>
    </location>
</feature>
<reference evidence="9" key="1">
    <citation type="submission" date="2012-12" db="EMBL/GenBank/DDBJ databases">
        <authorList>
            <person name="Hellsten U."/>
            <person name="Grimwood J."/>
            <person name="Chapman J.A."/>
            <person name="Shapiro H."/>
            <person name="Aerts A."/>
            <person name="Otillar R.P."/>
            <person name="Terry A.Y."/>
            <person name="Boore J.L."/>
            <person name="Simakov O."/>
            <person name="Marletaz F."/>
            <person name="Cho S.-J."/>
            <person name="Edsinger-Gonzales E."/>
            <person name="Havlak P."/>
            <person name="Kuo D.-H."/>
            <person name="Larsson T."/>
            <person name="Lv J."/>
            <person name="Arendt D."/>
            <person name="Savage R."/>
            <person name="Osoegawa K."/>
            <person name="de Jong P."/>
            <person name="Lindberg D.R."/>
            <person name="Seaver E.C."/>
            <person name="Weisblat D.A."/>
            <person name="Putnam N.H."/>
            <person name="Grigoriev I.V."/>
            <person name="Rokhsar D.S."/>
        </authorList>
    </citation>
    <scope>NUCLEOTIDE SEQUENCE</scope>
    <source>
        <strain evidence="9">I ESC-2004</strain>
    </source>
</reference>
<dbReference type="PANTHER" id="PTHR10649:SF12">
    <property type="entry name" value="SPINELESS, ISOFORM C"/>
    <property type="match status" value="1"/>
</dbReference>
<proteinExistence type="predicted"/>
<dbReference type="SUPFAM" id="SSF47459">
    <property type="entry name" value="HLH, helix-loop-helix DNA-binding domain"/>
    <property type="match status" value="1"/>
</dbReference>
<dbReference type="FunFam" id="3.30.450.20:FF:000069">
    <property type="entry name" value="Aryl hydrocarbon receptor"/>
    <property type="match status" value="1"/>
</dbReference>
<dbReference type="HOGENOM" id="CLU_012575_0_0_1"/>
<evidence type="ECO:0008006" key="10">
    <source>
        <dbReference type="Google" id="ProtNLM"/>
    </source>
</evidence>
<keyword evidence="2" id="KW-0805">Transcription regulation</keyword>
<feature type="domain" description="PAS" evidence="6">
    <location>
        <begin position="99"/>
        <end position="163"/>
    </location>
</feature>
<accession>X1Z4E0</accession>
<dbReference type="OrthoDB" id="7788762at2759"/>
<feature type="domain" description="BHLH" evidence="7">
    <location>
        <begin position="8"/>
        <end position="61"/>
    </location>
</feature>
<dbReference type="Pfam" id="PF14598">
    <property type="entry name" value="PAS_11"/>
    <property type="match status" value="1"/>
</dbReference>
<evidence type="ECO:0000259" key="7">
    <source>
        <dbReference type="PROSITE" id="PS50888"/>
    </source>
</evidence>
<sequence length="599" mass="68558">LSSNKPPMKDPPKSNPSKRHRERLNGELDHLASLLPFEQSVISKLDKLSILRLAVSYLRTKSYFQSEKRRLPVKLRYTLDGHRHHLPHHSHHSLYAEPTFTDTDSVLQALSGFLFVVSCDGEVFFASRTVEQYLGFHQSDIIHQSALELIHSEDREEFKNQLNWRHQMTQEHPDWTPQQAMLPENQHLLQRCFTVRFRCLLDNTSGFITLEISGRLKMLIGQSLKGEEPQLALFAICCPFGPLPLLDVPPRDYTFKSKHKMDMAPISMDPRGKLLFGYSDRELLERSGYDLIHPDDLSYYAAAHQELIKTGSSGLIAYRLMTKDFRWIWLQTSSKVIYKNSKPDFVICTHRHLTEDEGHDLVGKRGSEFKLPYPIIDTDPSGLSTALEDEEYSKLKSPKSKKSKGQLRDYLQAGRKRKTPYRDVYNGINGYSAYAAGINGYPAACQTGDMKTEYLYPYTGQNFGLDPTADFYRSGYPFAAAGGVYPSTDTLRLDDKHAYPNGYYLEPRQYQHTLQYHGNGYSDIMAQTSKYGYDMSKYGYDSVGSYGLDLTKRGQYEDDLRTYENDLRKYSDYTSDKLSRMNGSSSYDPLRGAGSALYG</sequence>
<keyword evidence="3" id="KW-0238">DNA-binding</keyword>
<dbReference type="InterPro" id="IPR035965">
    <property type="entry name" value="PAS-like_dom_sf"/>
</dbReference>
<keyword evidence="5" id="KW-0539">Nucleus</keyword>
<dbReference type="Pfam" id="PF00989">
    <property type="entry name" value="PAS"/>
    <property type="match status" value="1"/>
</dbReference>
<evidence type="ECO:0000256" key="1">
    <source>
        <dbReference type="ARBA" id="ARBA00004123"/>
    </source>
</evidence>
<evidence type="ECO:0000256" key="4">
    <source>
        <dbReference type="ARBA" id="ARBA00023163"/>
    </source>
</evidence>
<dbReference type="SMART" id="SM00353">
    <property type="entry name" value="HLH"/>
    <property type="match status" value="1"/>
</dbReference>
<dbReference type="CDD" id="cd00130">
    <property type="entry name" value="PAS"/>
    <property type="match status" value="2"/>
</dbReference>
<dbReference type="PROSITE" id="PS50888">
    <property type="entry name" value="BHLH"/>
    <property type="match status" value="1"/>
</dbReference>
<reference evidence="9" key="2">
    <citation type="journal article" date="2013" name="Nature">
        <title>Insights into bilaterian evolution from three spiralian genomes.</title>
        <authorList>
            <person name="Simakov O."/>
            <person name="Marletaz F."/>
            <person name="Cho S.J."/>
            <person name="Edsinger-Gonzales E."/>
            <person name="Havlak P."/>
            <person name="Hellsten U."/>
            <person name="Kuo D.H."/>
            <person name="Larsson T."/>
            <person name="Lv J."/>
            <person name="Arendt D."/>
            <person name="Savage R."/>
            <person name="Osoegawa K."/>
            <person name="de Jong P."/>
            <person name="Grimwood J."/>
            <person name="Chapman J.A."/>
            <person name="Shapiro H."/>
            <person name="Aerts A."/>
            <person name="Otillar R.P."/>
            <person name="Terry A.Y."/>
            <person name="Boore J.L."/>
            <person name="Grigoriev I.V."/>
            <person name="Lindberg D.R."/>
            <person name="Seaver E.C."/>
            <person name="Weisblat D.A."/>
            <person name="Putnam N.H."/>
            <person name="Rokhsar D.S."/>
        </authorList>
    </citation>
    <scope>NUCLEOTIDE SEQUENCE</scope>
    <source>
        <strain evidence="9">I ESC-2004</strain>
    </source>
</reference>
<dbReference type="GO" id="GO:0005634">
    <property type="term" value="C:nucleus"/>
    <property type="evidence" value="ECO:0007669"/>
    <property type="project" value="UniProtKB-SubCell"/>
</dbReference>
<dbReference type="SMART" id="SM00091">
    <property type="entry name" value="PAS"/>
    <property type="match status" value="2"/>
</dbReference>
<organism evidence="8 9">
    <name type="scientific">Capitella teleta</name>
    <name type="common">Polychaete worm</name>
    <dbReference type="NCBI Taxonomy" id="283909"/>
    <lineage>
        <taxon>Eukaryota</taxon>
        <taxon>Metazoa</taxon>
        <taxon>Spiralia</taxon>
        <taxon>Lophotrochozoa</taxon>
        <taxon>Annelida</taxon>
        <taxon>Polychaeta</taxon>
        <taxon>Sedentaria</taxon>
        <taxon>Scolecida</taxon>
        <taxon>Capitellidae</taxon>
        <taxon>Capitella</taxon>
    </lineage>
</organism>
<evidence type="ECO:0000256" key="5">
    <source>
        <dbReference type="ARBA" id="ARBA00023242"/>
    </source>
</evidence>
<dbReference type="PROSITE" id="PS50112">
    <property type="entry name" value="PAS"/>
    <property type="match status" value="2"/>
</dbReference>
<dbReference type="Gene3D" id="3.30.450.20">
    <property type="entry name" value="PAS domain"/>
    <property type="match status" value="2"/>
</dbReference>
<dbReference type="Gene3D" id="4.10.280.10">
    <property type="entry name" value="Helix-loop-helix DNA-binding domain"/>
    <property type="match status" value="1"/>
</dbReference>
<dbReference type="GO" id="GO:0046983">
    <property type="term" value="F:protein dimerization activity"/>
    <property type="evidence" value="ECO:0007669"/>
    <property type="project" value="InterPro"/>
</dbReference>
<dbReference type="FunFam" id="3.30.450.20:FF:000074">
    <property type="entry name" value="Aryl hydrocarbon receptor"/>
    <property type="match status" value="1"/>
</dbReference>
<keyword evidence="4" id="KW-0804">Transcription</keyword>
<dbReference type="AlphaFoldDB" id="X1Z4E0"/>
<dbReference type="FunFam" id="4.10.280.10:FF:000041">
    <property type="entry name" value="aryl hydrocarbon receptor repressor"/>
    <property type="match status" value="1"/>
</dbReference>
<name>X1Z4E0_CAPTE</name>
<dbReference type="GO" id="GO:0034751">
    <property type="term" value="C:aryl hydrocarbon receptor complex"/>
    <property type="evidence" value="ECO:0007669"/>
    <property type="project" value="TreeGrafter"/>
</dbReference>
<reference evidence="8" key="3">
    <citation type="submission" date="2015-06" db="UniProtKB">
        <authorList>
            <consortium name="EnsemblMetazoa"/>
        </authorList>
    </citation>
    <scope>IDENTIFICATION</scope>
</reference>
<evidence type="ECO:0000256" key="2">
    <source>
        <dbReference type="ARBA" id="ARBA00023015"/>
    </source>
</evidence>
<dbReference type="InterPro" id="IPR011598">
    <property type="entry name" value="bHLH_dom"/>
</dbReference>